<feature type="signal peptide" evidence="1">
    <location>
        <begin position="1"/>
        <end position="24"/>
    </location>
</feature>
<name>A0A5C5VFA3_9BACT</name>
<dbReference type="EMBL" id="SIHJ01000001">
    <property type="protein sequence ID" value="TWT37326.1"/>
    <property type="molecule type" value="Genomic_DNA"/>
</dbReference>
<dbReference type="RefSeq" id="WP_146564669.1">
    <property type="nucleotide sequence ID" value="NZ_SIHJ01000001.1"/>
</dbReference>
<evidence type="ECO:0000313" key="3">
    <source>
        <dbReference type="Proteomes" id="UP000316714"/>
    </source>
</evidence>
<comment type="caution">
    <text evidence="2">The sequence shown here is derived from an EMBL/GenBank/DDBJ whole genome shotgun (WGS) entry which is preliminary data.</text>
</comment>
<dbReference type="AlphaFoldDB" id="A0A5C5VFA3"/>
<gene>
    <name evidence="2" type="primary">pipB2_3</name>
    <name evidence="2" type="ORF">KOR34_22740</name>
</gene>
<dbReference type="InterPro" id="IPR051082">
    <property type="entry name" value="Pentapeptide-BTB/POZ_domain"/>
</dbReference>
<dbReference type="InterPro" id="IPR018247">
    <property type="entry name" value="EF_Hand_1_Ca_BS"/>
</dbReference>
<accession>A0A5C5VFA3</accession>
<reference evidence="2 3" key="1">
    <citation type="submission" date="2019-02" db="EMBL/GenBank/DDBJ databases">
        <title>Deep-cultivation of Planctomycetes and their phenomic and genomic characterization uncovers novel biology.</title>
        <authorList>
            <person name="Wiegand S."/>
            <person name="Jogler M."/>
            <person name="Boedeker C."/>
            <person name="Pinto D."/>
            <person name="Vollmers J."/>
            <person name="Rivas-Marin E."/>
            <person name="Kohn T."/>
            <person name="Peeters S.H."/>
            <person name="Heuer A."/>
            <person name="Rast P."/>
            <person name="Oberbeckmann S."/>
            <person name="Bunk B."/>
            <person name="Jeske O."/>
            <person name="Meyerdierks A."/>
            <person name="Storesund J.E."/>
            <person name="Kallscheuer N."/>
            <person name="Luecker S."/>
            <person name="Lage O.M."/>
            <person name="Pohl T."/>
            <person name="Merkel B.J."/>
            <person name="Hornburger P."/>
            <person name="Mueller R.-W."/>
            <person name="Bruemmer F."/>
            <person name="Labrenz M."/>
            <person name="Spormann A.M."/>
            <person name="Op Den Camp H."/>
            <person name="Overmann J."/>
            <person name="Amann R."/>
            <person name="Jetten M.S.M."/>
            <person name="Mascher T."/>
            <person name="Medema M.H."/>
            <person name="Devos D.P."/>
            <person name="Kaster A.-K."/>
            <person name="Ovreas L."/>
            <person name="Rohde M."/>
            <person name="Galperin M.Y."/>
            <person name="Jogler C."/>
        </authorList>
    </citation>
    <scope>NUCLEOTIDE SEQUENCE [LARGE SCALE GENOMIC DNA]</scope>
    <source>
        <strain evidence="2 3">KOR34</strain>
    </source>
</reference>
<dbReference type="SUPFAM" id="SSF141571">
    <property type="entry name" value="Pentapeptide repeat-like"/>
    <property type="match status" value="4"/>
</dbReference>
<dbReference type="Pfam" id="PF00805">
    <property type="entry name" value="Pentapeptide"/>
    <property type="match status" value="5"/>
</dbReference>
<dbReference type="PROSITE" id="PS00018">
    <property type="entry name" value="EF_HAND_1"/>
    <property type="match status" value="1"/>
</dbReference>
<proteinExistence type="predicted"/>
<dbReference type="PANTHER" id="PTHR14136">
    <property type="entry name" value="BTB_POZ DOMAIN-CONTAINING PROTEIN KCTD9"/>
    <property type="match status" value="1"/>
</dbReference>
<dbReference type="PANTHER" id="PTHR14136:SF17">
    <property type="entry name" value="BTB_POZ DOMAIN-CONTAINING PROTEIN KCTD9"/>
    <property type="match status" value="1"/>
</dbReference>
<keyword evidence="3" id="KW-1185">Reference proteome</keyword>
<dbReference type="OrthoDB" id="245382at2"/>
<dbReference type="Gene3D" id="2.160.20.80">
    <property type="entry name" value="E3 ubiquitin-protein ligase SopA"/>
    <property type="match status" value="4"/>
</dbReference>
<keyword evidence="1" id="KW-0732">Signal</keyword>
<sequence length="727" mass="77142" precursor="true">MKRTLLCALLPLAGLSAGWPTLRADIYQWEYINPANPSEGKQPSATLAPQGAGVDAAPRAFLDRRDLTKAYLIGADLTNAYVYRANLTNADLSGANLTDASMASVTFTGAVLAQAEIRESVLADVTSRGFTPAQLYSTASYQNQDLSGIIFDGNDFTGWDFSSQNLSRTRYYSATLTGADFTGVVLRDANLHRATQGGFSAAQLYSSASHQNQDLRGVLLSNCDLTGWDLAGQDLTGASFLSATLLNVDLNGATIEDVTFYNVTSEGFTSDQLYSTASYQSGSLRGVNLGYNDLAGWDFAGQDLTGVNLSASELAGASLAGAEVANAWFQNSTSRGFTVDQLYSTASYQAKSLPGVKLYGNDMAGWDFAGFNLEGASFGGGSLVDTDFTDADIRNATFGQATYSGWTAEQLYSTASYQAGDLRGVSLLINDLIGWDFEGQNLLGANLSANLEGASFRHAYLANAEMNASGIDNTHLADFTGADARGAQAYFGDAATTDNMIYPDGSVAGLDLTLENRWIVRDYDGYDNGYDPPDPPLAIRVEEGFTTAPESVIEVLFESDAWDSIIFFEAGIAVTLDGVLDLAFTVDVDLADQVGRTFRLFDWTGVAPSGAFTVESEHSWDLTGLYTTGEVTLLGVGGGLPGDFNNDGVVDAADYTVWRDQVGAPAGTLPNDPTGAPVGPEQYATWRANFGQSAAQPAATAAPEPAALLALLVCLARMPRRCRVPVD</sequence>
<organism evidence="2 3">
    <name type="scientific">Posidoniimonas corsicana</name>
    <dbReference type="NCBI Taxonomy" id="1938618"/>
    <lineage>
        <taxon>Bacteria</taxon>
        <taxon>Pseudomonadati</taxon>
        <taxon>Planctomycetota</taxon>
        <taxon>Planctomycetia</taxon>
        <taxon>Pirellulales</taxon>
        <taxon>Lacipirellulaceae</taxon>
        <taxon>Posidoniimonas</taxon>
    </lineage>
</organism>
<evidence type="ECO:0000256" key="1">
    <source>
        <dbReference type="SAM" id="SignalP"/>
    </source>
</evidence>
<evidence type="ECO:0000313" key="2">
    <source>
        <dbReference type="EMBL" id="TWT37326.1"/>
    </source>
</evidence>
<dbReference type="InterPro" id="IPR001646">
    <property type="entry name" value="5peptide_repeat"/>
</dbReference>
<protein>
    <submittedName>
        <fullName evidence="2">Secreted effector protein pipB2</fullName>
    </submittedName>
</protein>
<dbReference type="Proteomes" id="UP000316714">
    <property type="component" value="Unassembled WGS sequence"/>
</dbReference>
<feature type="chain" id="PRO_5023142545" evidence="1">
    <location>
        <begin position="25"/>
        <end position="727"/>
    </location>
</feature>